<keyword evidence="1" id="KW-0472">Membrane</keyword>
<name>A0A8R1HU76_CAEJA</name>
<evidence type="ECO:0000256" key="1">
    <source>
        <dbReference type="SAM" id="Phobius"/>
    </source>
</evidence>
<keyword evidence="3" id="KW-1185">Reference proteome</keyword>
<dbReference type="EnsemblMetazoa" id="CJA08947.1">
    <property type="protein sequence ID" value="CJA08947.1"/>
    <property type="gene ID" value="WBGene00128150"/>
</dbReference>
<protein>
    <submittedName>
        <fullName evidence="2">Uncharacterized protein</fullName>
    </submittedName>
</protein>
<dbReference type="InterPro" id="IPR019421">
    <property type="entry name" value="7TM_GPCR_serpentine_rcpt_Srd"/>
</dbReference>
<dbReference type="AlphaFoldDB" id="A0A8R1HU76"/>
<keyword evidence="1" id="KW-0812">Transmembrane</keyword>
<reference evidence="2" key="2">
    <citation type="submission" date="2022-06" db="UniProtKB">
        <authorList>
            <consortium name="EnsemblMetazoa"/>
        </authorList>
    </citation>
    <scope>IDENTIFICATION</scope>
    <source>
        <strain evidence="2">DF5081</strain>
    </source>
</reference>
<proteinExistence type="predicted"/>
<dbReference type="Pfam" id="PF10317">
    <property type="entry name" value="7TM_GPCR_Srd"/>
    <property type="match status" value="1"/>
</dbReference>
<reference evidence="3" key="1">
    <citation type="submission" date="2010-08" db="EMBL/GenBank/DDBJ databases">
        <authorList>
            <consortium name="Caenorhabditis japonica Sequencing Consortium"/>
            <person name="Wilson R.K."/>
        </authorList>
    </citation>
    <scope>NUCLEOTIDE SEQUENCE [LARGE SCALE GENOMIC DNA]</scope>
    <source>
        <strain evidence="3">DF5081</strain>
    </source>
</reference>
<evidence type="ECO:0000313" key="3">
    <source>
        <dbReference type="Proteomes" id="UP000005237"/>
    </source>
</evidence>
<keyword evidence="1" id="KW-1133">Transmembrane helix</keyword>
<dbReference type="Proteomes" id="UP000005237">
    <property type="component" value="Unassembled WGS sequence"/>
</dbReference>
<accession>A0A8R1HU76</accession>
<organism evidence="2 3">
    <name type="scientific">Caenorhabditis japonica</name>
    <dbReference type="NCBI Taxonomy" id="281687"/>
    <lineage>
        <taxon>Eukaryota</taxon>
        <taxon>Metazoa</taxon>
        <taxon>Ecdysozoa</taxon>
        <taxon>Nematoda</taxon>
        <taxon>Chromadorea</taxon>
        <taxon>Rhabditida</taxon>
        <taxon>Rhabditina</taxon>
        <taxon>Rhabditomorpha</taxon>
        <taxon>Rhabditoidea</taxon>
        <taxon>Rhabditidae</taxon>
        <taxon>Peloderinae</taxon>
        <taxon>Caenorhabditis</taxon>
    </lineage>
</organism>
<evidence type="ECO:0000313" key="2">
    <source>
        <dbReference type="EnsemblMetazoa" id="CJA08947.1"/>
    </source>
</evidence>
<sequence length="77" mass="8632">MLNIVTTSCYVFVSQSASLNVYFFENLMMMPLVLMMVINPVVTIYFVAPYRKGFRSWFPAGPVGKPTTIVTIVSNST</sequence>
<feature type="transmembrane region" description="Helical" evidence="1">
    <location>
        <begin position="28"/>
        <end position="48"/>
    </location>
</feature>